<proteinExistence type="predicted"/>
<accession>A0A8J5JPU4</accession>
<dbReference type="AlphaFoldDB" id="A0A8J5JPU4"/>
<gene>
    <name evidence="1" type="ORF">Hamer_G031189</name>
</gene>
<keyword evidence="2" id="KW-1185">Reference proteome</keyword>
<organism evidence="1 2">
    <name type="scientific">Homarus americanus</name>
    <name type="common">American lobster</name>
    <dbReference type="NCBI Taxonomy" id="6706"/>
    <lineage>
        <taxon>Eukaryota</taxon>
        <taxon>Metazoa</taxon>
        <taxon>Ecdysozoa</taxon>
        <taxon>Arthropoda</taxon>
        <taxon>Crustacea</taxon>
        <taxon>Multicrustacea</taxon>
        <taxon>Malacostraca</taxon>
        <taxon>Eumalacostraca</taxon>
        <taxon>Eucarida</taxon>
        <taxon>Decapoda</taxon>
        <taxon>Pleocyemata</taxon>
        <taxon>Astacidea</taxon>
        <taxon>Nephropoidea</taxon>
        <taxon>Nephropidae</taxon>
        <taxon>Homarus</taxon>
    </lineage>
</organism>
<feature type="non-terminal residue" evidence="1">
    <location>
        <position position="1"/>
    </location>
</feature>
<dbReference type="Proteomes" id="UP000747542">
    <property type="component" value="Unassembled WGS sequence"/>
</dbReference>
<evidence type="ECO:0000313" key="1">
    <source>
        <dbReference type="EMBL" id="KAG7162072.1"/>
    </source>
</evidence>
<comment type="caution">
    <text evidence="1">The sequence shown here is derived from an EMBL/GenBank/DDBJ whole genome shotgun (WGS) entry which is preliminary data.</text>
</comment>
<evidence type="ECO:0000313" key="2">
    <source>
        <dbReference type="Proteomes" id="UP000747542"/>
    </source>
</evidence>
<dbReference type="EMBL" id="JAHLQT010028023">
    <property type="protein sequence ID" value="KAG7162072.1"/>
    <property type="molecule type" value="Genomic_DNA"/>
</dbReference>
<sequence>MENHSTFTIFWSLSSSRTFFSEYRSSSLENTTPQHWLKVECGVQETRAPGTSDRIWSRALLGKETSTRRLPSC</sequence>
<reference evidence="1" key="1">
    <citation type="journal article" date="2021" name="Sci. Adv.">
        <title>The American lobster genome reveals insights on longevity, neural, and immune adaptations.</title>
        <authorList>
            <person name="Polinski J.M."/>
            <person name="Zimin A.V."/>
            <person name="Clark K.F."/>
            <person name="Kohn A.B."/>
            <person name="Sadowski N."/>
            <person name="Timp W."/>
            <person name="Ptitsyn A."/>
            <person name="Khanna P."/>
            <person name="Romanova D.Y."/>
            <person name="Williams P."/>
            <person name="Greenwood S.J."/>
            <person name="Moroz L.L."/>
            <person name="Walt D.R."/>
            <person name="Bodnar A.G."/>
        </authorList>
    </citation>
    <scope>NUCLEOTIDE SEQUENCE</scope>
    <source>
        <strain evidence="1">GMGI-L3</strain>
    </source>
</reference>
<name>A0A8J5JPU4_HOMAM</name>
<protein>
    <submittedName>
        <fullName evidence="1">Uncharacterized protein</fullName>
    </submittedName>
</protein>